<sequence>MGELHESIAERLRRERDARESHGLYYLTQVLLSFNSNHMEGSTLSAEQTAQIFETGAFLPETDKQVRVDDAVETANHFRAFSWLLDHVDDPVDEDLVCHLHAMLKHGTMQEADPERYNVGGYKTRANVIGALAQIKTAPPERVPDCMRQVFAACVALRDDPYDIASMHWMFERTHPFSDGNGRVGRLLLFKECLRIGTVPPLIRDENRNLYVRALTNFPQQPGYLVDLLLSERDFYRDELLSRFAAGEIDVDYRDCWSLDDAESRRRRDLDFASMIDAYGR</sequence>
<feature type="binding site" evidence="2">
    <location>
        <begin position="179"/>
        <end position="186"/>
    </location>
    <ligand>
        <name>ATP</name>
        <dbReference type="ChEBI" id="CHEBI:30616"/>
    </ligand>
</feature>
<dbReference type="GO" id="GO:0005524">
    <property type="term" value="F:ATP binding"/>
    <property type="evidence" value="ECO:0007669"/>
    <property type="project" value="UniProtKB-KW"/>
</dbReference>
<evidence type="ECO:0000256" key="2">
    <source>
        <dbReference type="PIRSR" id="PIRSR640198-2"/>
    </source>
</evidence>
<dbReference type="Proteomes" id="UP000216352">
    <property type="component" value="Unassembled WGS sequence"/>
</dbReference>
<organism evidence="4 5">
    <name type="scientific">Bifidobacterium lemurum</name>
    <dbReference type="NCBI Taxonomy" id="1603886"/>
    <lineage>
        <taxon>Bacteria</taxon>
        <taxon>Bacillati</taxon>
        <taxon>Actinomycetota</taxon>
        <taxon>Actinomycetes</taxon>
        <taxon>Bifidobacteriales</taxon>
        <taxon>Bifidobacteriaceae</taxon>
        <taxon>Bifidobacterium</taxon>
    </lineage>
</organism>
<feature type="active site" evidence="1">
    <location>
        <position position="175"/>
    </location>
</feature>
<dbReference type="InterPro" id="IPR003812">
    <property type="entry name" value="Fido"/>
</dbReference>
<keyword evidence="5" id="KW-1185">Reference proteome</keyword>
<gene>
    <name evidence="4" type="ORF">BLEM_2107</name>
</gene>
<name>A0A261FL78_9BIFI</name>
<feature type="domain" description="Fido" evidence="3">
    <location>
        <begin position="92"/>
        <end position="231"/>
    </location>
</feature>
<dbReference type="PROSITE" id="PS51459">
    <property type="entry name" value="FIDO"/>
    <property type="match status" value="1"/>
</dbReference>
<keyword evidence="2" id="KW-0067">ATP-binding</keyword>
<keyword evidence="2" id="KW-0547">Nucleotide-binding</keyword>
<dbReference type="RefSeq" id="WP_072726126.1">
    <property type="nucleotide sequence ID" value="NZ_BDIS01000019.1"/>
</dbReference>
<dbReference type="Gene3D" id="1.10.3290.10">
    <property type="entry name" value="Fido-like domain"/>
    <property type="match status" value="1"/>
</dbReference>
<dbReference type="OrthoDB" id="9813719at2"/>
<evidence type="ECO:0000256" key="1">
    <source>
        <dbReference type="PIRSR" id="PIRSR640198-1"/>
    </source>
</evidence>
<dbReference type="InterPro" id="IPR040198">
    <property type="entry name" value="Fido_containing"/>
</dbReference>
<evidence type="ECO:0000259" key="3">
    <source>
        <dbReference type="PROSITE" id="PS51459"/>
    </source>
</evidence>
<dbReference type="SUPFAM" id="SSF140931">
    <property type="entry name" value="Fic-like"/>
    <property type="match status" value="1"/>
</dbReference>
<dbReference type="PANTHER" id="PTHR13504:SF38">
    <property type="entry name" value="FIDO DOMAIN-CONTAINING PROTEIN"/>
    <property type="match status" value="1"/>
</dbReference>
<comment type="caution">
    <text evidence="4">The sequence shown here is derived from an EMBL/GenBank/DDBJ whole genome shotgun (WGS) entry which is preliminary data.</text>
</comment>
<dbReference type="PANTHER" id="PTHR13504">
    <property type="entry name" value="FIDO DOMAIN-CONTAINING PROTEIN DDB_G0283145"/>
    <property type="match status" value="1"/>
</dbReference>
<dbReference type="InterPro" id="IPR036597">
    <property type="entry name" value="Fido-like_dom_sf"/>
</dbReference>
<accession>A0A261FL78</accession>
<evidence type="ECO:0000313" key="4">
    <source>
        <dbReference type="EMBL" id="OZG59932.1"/>
    </source>
</evidence>
<protein>
    <submittedName>
        <fullName evidence="4">Cell filamentation protein Fic</fullName>
    </submittedName>
</protein>
<reference evidence="4 5" key="1">
    <citation type="journal article" date="2017" name="BMC Genomics">
        <title>Comparative genomic and phylogenomic analyses of the Bifidobacteriaceae family.</title>
        <authorList>
            <person name="Lugli G.A."/>
            <person name="Milani C."/>
            <person name="Turroni F."/>
            <person name="Duranti S."/>
            <person name="Mancabelli L."/>
            <person name="Mangifesta M."/>
            <person name="Ferrario C."/>
            <person name="Modesto M."/>
            <person name="Mattarelli P."/>
            <person name="Jiri K."/>
            <person name="van Sinderen D."/>
            <person name="Ventura M."/>
        </authorList>
    </citation>
    <scope>NUCLEOTIDE SEQUENCE [LARGE SCALE GENOMIC DNA]</scope>
    <source>
        <strain evidence="4 5">DSM 28807</strain>
    </source>
</reference>
<dbReference type="AlphaFoldDB" id="A0A261FL78"/>
<evidence type="ECO:0000313" key="5">
    <source>
        <dbReference type="Proteomes" id="UP000216352"/>
    </source>
</evidence>
<dbReference type="EMBL" id="MWWX01000019">
    <property type="protein sequence ID" value="OZG59932.1"/>
    <property type="molecule type" value="Genomic_DNA"/>
</dbReference>
<dbReference type="STRING" id="1603886.GCA_001895165_01502"/>
<proteinExistence type="predicted"/>
<dbReference type="Pfam" id="PF02661">
    <property type="entry name" value="Fic"/>
    <property type="match status" value="1"/>
</dbReference>